<comment type="caution">
    <text evidence="8">The sequence shown here is derived from an EMBL/GenBank/DDBJ whole genome shotgun (WGS) entry which is preliminary data.</text>
</comment>
<keyword evidence="3 6" id="KW-0812">Transmembrane</keyword>
<dbReference type="EMBL" id="AGUF01000014">
    <property type="protein sequence ID" value="EHK67728.1"/>
    <property type="molecule type" value="Genomic_DNA"/>
</dbReference>
<keyword evidence="9" id="KW-1185">Reference proteome</keyword>
<evidence type="ECO:0000256" key="3">
    <source>
        <dbReference type="ARBA" id="ARBA00022692"/>
    </source>
</evidence>
<feature type="transmembrane region" description="Helical" evidence="6">
    <location>
        <begin position="150"/>
        <end position="168"/>
    </location>
</feature>
<accession>H0F1T5</accession>
<dbReference type="PANTHER" id="PTHR42718">
    <property type="entry name" value="MAJOR FACILITATOR SUPERFAMILY MULTIDRUG TRANSPORTER MFSC"/>
    <property type="match status" value="1"/>
</dbReference>
<proteinExistence type="predicted"/>
<evidence type="ECO:0000313" key="9">
    <source>
        <dbReference type="Proteomes" id="UP000003113"/>
    </source>
</evidence>
<gene>
    <name evidence="8" type="ORF">KYC_03607</name>
</gene>
<evidence type="ECO:0000256" key="5">
    <source>
        <dbReference type="ARBA" id="ARBA00023136"/>
    </source>
</evidence>
<evidence type="ECO:0000313" key="8">
    <source>
        <dbReference type="EMBL" id="EHK67728.1"/>
    </source>
</evidence>
<dbReference type="PANTHER" id="PTHR42718:SF9">
    <property type="entry name" value="MAJOR FACILITATOR SUPERFAMILY MULTIDRUG TRANSPORTER MFSC"/>
    <property type="match status" value="1"/>
</dbReference>
<evidence type="ECO:0000256" key="2">
    <source>
        <dbReference type="ARBA" id="ARBA00022448"/>
    </source>
</evidence>
<name>H0F1T5_9BURK</name>
<feature type="transmembrane region" description="Helical" evidence="6">
    <location>
        <begin position="15"/>
        <end position="37"/>
    </location>
</feature>
<evidence type="ECO:0000259" key="7">
    <source>
        <dbReference type="PROSITE" id="PS50850"/>
    </source>
</evidence>
<sequence>AMIALQIVATQGSKIGWGSPVTLGLAAVGVVFGWLFIRTETRVRSPFVNFKLFRNTTYTGATISNFLLNGTAGILIVSMLLLQLGGGMTAQEAGLMTLGYAITILLFIRVGEKLLQRFGPRRPMIWGCLIVAFSILLLLPTNLMLSSYKVLVITSFAFFGLGLGFYATPSTDAALSNLPSDQAGAGAGIYKMASSLGASFGVAISAAIFTALSAGENVQWIEDVITFVGRQDNVVVREAALVALIFNLLLIAAAIVSIALTVPRAKAVPQPA</sequence>
<feature type="non-terminal residue" evidence="8">
    <location>
        <position position="1"/>
    </location>
</feature>
<reference evidence="8 9" key="1">
    <citation type="journal article" date="2012" name="J. Bacteriol.">
        <title>Genome sequence of the highly efficient arsenite-oxidizing bacterium Achromobacter arsenitoxydans SY8.</title>
        <authorList>
            <person name="Li X."/>
            <person name="Hu Y."/>
            <person name="Gong J."/>
            <person name="Lin Y."/>
            <person name="Johnstone L."/>
            <person name="Rensing C."/>
            <person name="Wang G."/>
        </authorList>
    </citation>
    <scope>NUCLEOTIDE SEQUENCE [LARGE SCALE GENOMIC DNA]</scope>
    <source>
        <strain evidence="8 9">SY8</strain>
    </source>
</reference>
<keyword evidence="5 6" id="KW-0472">Membrane</keyword>
<keyword evidence="2" id="KW-0813">Transport</keyword>
<feature type="transmembrane region" description="Helical" evidence="6">
    <location>
        <begin position="93"/>
        <end position="111"/>
    </location>
</feature>
<protein>
    <submittedName>
        <fullName evidence="8">Major facilitator superfamily protein</fullName>
    </submittedName>
</protein>
<dbReference type="PROSITE" id="PS50850">
    <property type="entry name" value="MFS"/>
    <property type="match status" value="1"/>
</dbReference>
<dbReference type="GO" id="GO:0022857">
    <property type="term" value="F:transmembrane transporter activity"/>
    <property type="evidence" value="ECO:0007669"/>
    <property type="project" value="InterPro"/>
</dbReference>
<dbReference type="InterPro" id="IPR036259">
    <property type="entry name" value="MFS_trans_sf"/>
</dbReference>
<dbReference type="eggNOG" id="COG2271">
    <property type="taxonomic scope" value="Bacteria"/>
</dbReference>
<dbReference type="InterPro" id="IPR011701">
    <property type="entry name" value="MFS"/>
</dbReference>
<dbReference type="RefSeq" id="WP_008158919.1">
    <property type="nucleotide sequence ID" value="NZ_AGUF01000014.1"/>
</dbReference>
<feature type="domain" description="Major facilitator superfamily (MFS) profile" evidence="7">
    <location>
        <begin position="57"/>
        <end position="272"/>
    </location>
</feature>
<organism evidence="8 9">
    <name type="scientific">Achromobacter arsenitoxydans SY8</name>
    <dbReference type="NCBI Taxonomy" id="477184"/>
    <lineage>
        <taxon>Bacteria</taxon>
        <taxon>Pseudomonadati</taxon>
        <taxon>Pseudomonadota</taxon>
        <taxon>Betaproteobacteria</taxon>
        <taxon>Burkholderiales</taxon>
        <taxon>Alcaligenaceae</taxon>
        <taxon>Achromobacter</taxon>
    </lineage>
</organism>
<evidence type="ECO:0000256" key="4">
    <source>
        <dbReference type="ARBA" id="ARBA00022989"/>
    </source>
</evidence>
<dbReference type="PATRIC" id="fig|477184.5.peg.713"/>
<keyword evidence="4 6" id="KW-1133">Transmembrane helix</keyword>
<dbReference type="AlphaFoldDB" id="H0F1T5"/>
<evidence type="ECO:0000256" key="1">
    <source>
        <dbReference type="ARBA" id="ARBA00004141"/>
    </source>
</evidence>
<dbReference type="GO" id="GO:0016020">
    <property type="term" value="C:membrane"/>
    <property type="evidence" value="ECO:0007669"/>
    <property type="project" value="UniProtKB-SubCell"/>
</dbReference>
<comment type="subcellular location">
    <subcellularLocation>
        <location evidence="1">Membrane</location>
        <topology evidence="1">Multi-pass membrane protein</topology>
    </subcellularLocation>
</comment>
<dbReference type="Proteomes" id="UP000003113">
    <property type="component" value="Unassembled WGS sequence"/>
</dbReference>
<evidence type="ECO:0000256" key="6">
    <source>
        <dbReference type="SAM" id="Phobius"/>
    </source>
</evidence>
<feature type="transmembrane region" description="Helical" evidence="6">
    <location>
        <begin position="123"/>
        <end position="144"/>
    </location>
</feature>
<dbReference type="Pfam" id="PF07690">
    <property type="entry name" value="MFS_1"/>
    <property type="match status" value="1"/>
</dbReference>
<feature type="transmembrane region" description="Helical" evidence="6">
    <location>
        <begin position="58"/>
        <end position="81"/>
    </location>
</feature>
<feature type="transmembrane region" description="Helical" evidence="6">
    <location>
        <begin position="239"/>
        <end position="262"/>
    </location>
</feature>
<dbReference type="Gene3D" id="1.20.1250.20">
    <property type="entry name" value="MFS general substrate transporter like domains"/>
    <property type="match status" value="1"/>
</dbReference>
<dbReference type="SUPFAM" id="SSF103473">
    <property type="entry name" value="MFS general substrate transporter"/>
    <property type="match status" value="1"/>
</dbReference>
<dbReference type="InterPro" id="IPR020846">
    <property type="entry name" value="MFS_dom"/>
</dbReference>
<dbReference type="OrthoDB" id="9807274at2"/>